<dbReference type="EMBL" id="JAPFRF010000003">
    <property type="protein sequence ID" value="KAJ7338848.1"/>
    <property type="molecule type" value="Genomic_DNA"/>
</dbReference>
<evidence type="ECO:0000256" key="10">
    <source>
        <dbReference type="ARBA" id="ARBA00050568"/>
    </source>
</evidence>
<keyword evidence="8" id="KW-0443">Lipid metabolism</keyword>
<evidence type="ECO:0000256" key="13">
    <source>
        <dbReference type="ARBA" id="ARBA00082544"/>
    </source>
</evidence>
<dbReference type="InterPro" id="IPR036291">
    <property type="entry name" value="NAD(P)-bd_dom_sf"/>
</dbReference>
<dbReference type="PANTHER" id="PTHR24322:SF749">
    <property type="entry name" value="EPIDERMAL RETINOL DEHYDROGENASE 2"/>
    <property type="match status" value="1"/>
</dbReference>
<organism evidence="15 16">
    <name type="scientific">Phrynocephalus forsythii</name>
    <dbReference type="NCBI Taxonomy" id="171643"/>
    <lineage>
        <taxon>Eukaryota</taxon>
        <taxon>Metazoa</taxon>
        <taxon>Chordata</taxon>
        <taxon>Craniata</taxon>
        <taxon>Vertebrata</taxon>
        <taxon>Euteleostomi</taxon>
        <taxon>Lepidosauria</taxon>
        <taxon>Squamata</taxon>
        <taxon>Bifurcata</taxon>
        <taxon>Unidentata</taxon>
        <taxon>Episquamata</taxon>
        <taxon>Toxicofera</taxon>
        <taxon>Iguania</taxon>
        <taxon>Acrodonta</taxon>
        <taxon>Agamidae</taxon>
        <taxon>Agaminae</taxon>
        <taxon>Phrynocephalus</taxon>
    </lineage>
</organism>
<sequence>MSLMRSILDTLKCIFLLLYYCLEALVLMCICTKGKNVAGKIVLVTGSANGIGRQIALNFARLGAILVLWDIDEEGNEKTTKLIRANGAQAVHTYKCDLCKKEEIYAVANQVKKEVGDVNILINNSGIWNKKSFMEASDSDIEDTIKTNTEAHFWTCKAFLPAMIAHNQGHLVTIASVAAFSGGSKTTDYSASKHAAFGFLESLTLELRKEGKKGIKTTIVCPSYVNTRLIAGIKIKRCIRTLHWTTNALLYALQEFLLTIGGENTRKLVENREIKILLDIHIEICKHLAHSMTDLRAVKRKQVWIVKVAKPGDARLKEKEFEKVARCKD</sequence>
<dbReference type="PANTHER" id="PTHR24322">
    <property type="entry name" value="PKSB"/>
    <property type="match status" value="1"/>
</dbReference>
<reference evidence="15" key="1">
    <citation type="journal article" date="2023" name="DNA Res.">
        <title>Chromosome-level genome assembly of Phrynocephalus forsythii using third-generation DNA sequencing and Hi-C analysis.</title>
        <authorList>
            <person name="Qi Y."/>
            <person name="Zhao W."/>
            <person name="Zhao Y."/>
            <person name="Niu C."/>
            <person name="Cao S."/>
            <person name="Zhang Y."/>
        </authorList>
    </citation>
    <scope>NUCLEOTIDE SEQUENCE</scope>
    <source>
        <tissue evidence="15">Muscle</tissue>
    </source>
</reference>
<name>A0A9Q0Y2D4_9SAUR</name>
<protein>
    <recommendedName>
        <fullName evidence="12">Short-chain dehydrogenase/reductase 3</fullName>
        <ecNumber evidence="3">1.1.1.300</ecNumber>
    </recommendedName>
    <alternativeName>
        <fullName evidence="13">Retinal short-chain dehydrogenase/reductase 1</fullName>
    </alternativeName>
</protein>
<dbReference type="GO" id="GO:0052650">
    <property type="term" value="F:all-trans-retinol dehydrogenase (NADP+) activity"/>
    <property type="evidence" value="ECO:0007669"/>
    <property type="project" value="UniProtKB-EC"/>
</dbReference>
<dbReference type="SUPFAM" id="SSF51735">
    <property type="entry name" value="NAD(P)-binding Rossmann-fold domains"/>
    <property type="match status" value="1"/>
</dbReference>
<proteinExistence type="inferred from homology"/>
<evidence type="ECO:0000256" key="3">
    <source>
        <dbReference type="ARBA" id="ARBA00012852"/>
    </source>
</evidence>
<evidence type="ECO:0000256" key="5">
    <source>
        <dbReference type="ARBA" id="ARBA00022857"/>
    </source>
</evidence>
<comment type="subcellular location">
    <subcellularLocation>
        <location evidence="1">Membrane</location>
        <topology evidence="1">Multi-pass membrane protein</topology>
    </subcellularLocation>
</comment>
<evidence type="ECO:0000256" key="14">
    <source>
        <dbReference type="RuleBase" id="RU000363"/>
    </source>
</evidence>
<dbReference type="Proteomes" id="UP001142489">
    <property type="component" value="Unassembled WGS sequence"/>
</dbReference>
<keyword evidence="9" id="KW-0472">Membrane</keyword>
<evidence type="ECO:0000256" key="6">
    <source>
        <dbReference type="ARBA" id="ARBA00022989"/>
    </source>
</evidence>
<dbReference type="OrthoDB" id="10253736at2759"/>
<evidence type="ECO:0000256" key="8">
    <source>
        <dbReference type="ARBA" id="ARBA00023098"/>
    </source>
</evidence>
<dbReference type="GO" id="GO:0016020">
    <property type="term" value="C:membrane"/>
    <property type="evidence" value="ECO:0007669"/>
    <property type="project" value="UniProtKB-SubCell"/>
</dbReference>
<evidence type="ECO:0000256" key="12">
    <source>
        <dbReference type="ARBA" id="ARBA00068717"/>
    </source>
</evidence>
<keyword evidence="5" id="KW-0521">NADP</keyword>
<comment type="function">
    <text evidence="11">Catalyzes the reduction of all-trans-retinal to all-trans-retinol in the presence of NADPH.</text>
</comment>
<dbReference type="CDD" id="cd05339">
    <property type="entry name" value="17beta-HSDXI-like_SDR_c"/>
    <property type="match status" value="1"/>
</dbReference>
<keyword evidence="16" id="KW-1185">Reference proteome</keyword>
<keyword evidence="4" id="KW-0812">Transmembrane</keyword>
<dbReference type="PRINTS" id="PR00080">
    <property type="entry name" value="SDRFAMILY"/>
</dbReference>
<dbReference type="GO" id="GO:0005811">
    <property type="term" value="C:lipid droplet"/>
    <property type="evidence" value="ECO:0007669"/>
    <property type="project" value="TreeGrafter"/>
</dbReference>
<dbReference type="EC" id="1.1.1.300" evidence="3"/>
<evidence type="ECO:0000313" key="16">
    <source>
        <dbReference type="Proteomes" id="UP001142489"/>
    </source>
</evidence>
<comment type="catalytic activity">
    <reaction evidence="10">
        <text>all-trans-retinol + NADP(+) = all-trans-retinal + NADPH + H(+)</text>
        <dbReference type="Rhea" id="RHEA:25033"/>
        <dbReference type="ChEBI" id="CHEBI:15378"/>
        <dbReference type="ChEBI" id="CHEBI:17336"/>
        <dbReference type="ChEBI" id="CHEBI:17898"/>
        <dbReference type="ChEBI" id="CHEBI:57783"/>
        <dbReference type="ChEBI" id="CHEBI:58349"/>
        <dbReference type="EC" id="1.1.1.300"/>
    </reaction>
</comment>
<accession>A0A9Q0Y2D4</accession>
<comment type="similarity">
    <text evidence="2 14">Belongs to the short-chain dehydrogenases/reductases (SDR) family.</text>
</comment>
<dbReference type="FunFam" id="3.40.50.720:FF:000131">
    <property type="entry name" value="Short-chain dehydrogenase/reductase 3"/>
    <property type="match status" value="1"/>
</dbReference>
<evidence type="ECO:0000256" key="1">
    <source>
        <dbReference type="ARBA" id="ARBA00004141"/>
    </source>
</evidence>
<dbReference type="InterPro" id="IPR002347">
    <property type="entry name" value="SDR_fam"/>
</dbReference>
<evidence type="ECO:0000256" key="7">
    <source>
        <dbReference type="ARBA" id="ARBA00023002"/>
    </source>
</evidence>
<dbReference type="PRINTS" id="PR00081">
    <property type="entry name" value="GDHRDH"/>
</dbReference>
<gene>
    <name evidence="15" type="ORF">JRQ81_012750</name>
</gene>
<comment type="caution">
    <text evidence="15">The sequence shown here is derived from an EMBL/GenBank/DDBJ whole genome shotgun (WGS) entry which is preliminary data.</text>
</comment>
<keyword evidence="6" id="KW-1133">Transmembrane helix</keyword>
<dbReference type="Pfam" id="PF00106">
    <property type="entry name" value="adh_short"/>
    <property type="match status" value="1"/>
</dbReference>
<dbReference type="Gene3D" id="3.40.50.720">
    <property type="entry name" value="NAD(P)-binding Rossmann-like Domain"/>
    <property type="match status" value="1"/>
</dbReference>
<evidence type="ECO:0000256" key="9">
    <source>
        <dbReference type="ARBA" id="ARBA00023136"/>
    </source>
</evidence>
<evidence type="ECO:0000256" key="11">
    <source>
        <dbReference type="ARBA" id="ARBA00059620"/>
    </source>
</evidence>
<evidence type="ECO:0000256" key="2">
    <source>
        <dbReference type="ARBA" id="ARBA00006484"/>
    </source>
</evidence>
<dbReference type="AlphaFoldDB" id="A0A9Q0Y2D4"/>
<evidence type="ECO:0000256" key="4">
    <source>
        <dbReference type="ARBA" id="ARBA00022692"/>
    </source>
</evidence>
<keyword evidence="7" id="KW-0560">Oxidoreductase</keyword>
<evidence type="ECO:0000313" key="15">
    <source>
        <dbReference type="EMBL" id="KAJ7338848.1"/>
    </source>
</evidence>